<dbReference type="STRING" id="927083.DB32_004990"/>
<gene>
    <name evidence="2" type="ORF">DB32_004990</name>
</gene>
<dbReference type="AlphaFoldDB" id="A0A0F6YK24"/>
<organism evidence="2 3">
    <name type="scientific">Sandaracinus amylolyticus</name>
    <dbReference type="NCBI Taxonomy" id="927083"/>
    <lineage>
        <taxon>Bacteria</taxon>
        <taxon>Pseudomonadati</taxon>
        <taxon>Myxococcota</taxon>
        <taxon>Polyangia</taxon>
        <taxon>Polyangiales</taxon>
        <taxon>Sandaracinaceae</taxon>
        <taxon>Sandaracinus</taxon>
    </lineage>
</organism>
<proteinExistence type="predicted"/>
<feature type="compositionally biased region" description="Low complexity" evidence="1">
    <location>
        <begin position="210"/>
        <end position="236"/>
    </location>
</feature>
<evidence type="ECO:0000313" key="3">
    <source>
        <dbReference type="Proteomes" id="UP000034883"/>
    </source>
</evidence>
<dbReference type="PANTHER" id="PTHR45691">
    <property type="entry name" value="PROTEIN DIAPHANOUS"/>
    <property type="match status" value="1"/>
</dbReference>
<dbReference type="GO" id="GO:0005884">
    <property type="term" value="C:actin filament"/>
    <property type="evidence" value="ECO:0007669"/>
    <property type="project" value="TreeGrafter"/>
</dbReference>
<feature type="compositionally biased region" description="Basic and acidic residues" evidence="1">
    <location>
        <begin position="49"/>
        <end position="63"/>
    </location>
</feature>
<dbReference type="EMBL" id="CP011125">
    <property type="protein sequence ID" value="AKF07841.1"/>
    <property type="molecule type" value="Genomic_DNA"/>
</dbReference>
<sequence>MGTPERLADVDRELASFGKGDDVLGAVIRRARDAAPSSLDAIDAVLDGLSERRSEPPQPERTEAAAPEPARARPPTPPPPPRPLTARPPPPPARPASSFPRPASIPAAPRVETVPPPGMIAKPATWERPAPIEPPPEDGSGLVQLPDELLRGAALPPVLELDADDPPTATRNAPPVEEEPTDASPAIAARVAAIRAAAAQARDIPPPPRRAASVRPARAPSEAPAPDTTPPGAAAEAFEDTTDIRDPNSLENALLSSDEVIGEEPTGEVALPPLTRDDRPLANLFDDASIAPPPGSVAPGALADLFDDARPEAEPAAHQDLADLLGADLQEALAAGGHGLDGSRPLDDDDATALFGDPLAPRSSLPPRPPGDVLDAQLDSIVGEPMSNAVEPSDMPPSGEFELMIDEDVLVLDDVELGEGESSVGSSDDGEGRIPRSQIPPAMPSSAPPPPPPGTQPKGLISRLLNRK</sequence>
<feature type="compositionally biased region" description="Pro residues" evidence="1">
    <location>
        <begin position="441"/>
        <end position="455"/>
    </location>
</feature>
<accession>A0A0F6YK24</accession>
<evidence type="ECO:0000256" key="1">
    <source>
        <dbReference type="SAM" id="MobiDB-lite"/>
    </source>
</evidence>
<feature type="region of interest" description="Disordered" evidence="1">
    <location>
        <begin position="335"/>
        <end position="375"/>
    </location>
</feature>
<dbReference type="RefSeq" id="WP_053235054.1">
    <property type="nucleotide sequence ID" value="NZ_CP011125.1"/>
</dbReference>
<feature type="compositionally biased region" description="Low complexity" evidence="1">
    <location>
        <begin position="183"/>
        <end position="203"/>
    </location>
</feature>
<reference evidence="2 3" key="1">
    <citation type="submission" date="2015-03" db="EMBL/GenBank/DDBJ databases">
        <title>Genome assembly of Sandaracinus amylolyticus DSM 53668.</title>
        <authorList>
            <person name="Sharma G."/>
            <person name="Subramanian S."/>
        </authorList>
    </citation>
    <scope>NUCLEOTIDE SEQUENCE [LARGE SCALE GENOMIC DNA]</scope>
    <source>
        <strain evidence="2 3">DSM 53668</strain>
    </source>
</reference>
<feature type="region of interest" description="Disordered" evidence="1">
    <location>
        <begin position="413"/>
        <end position="468"/>
    </location>
</feature>
<keyword evidence="3" id="KW-1185">Reference proteome</keyword>
<dbReference type="PANTHER" id="PTHR45691:SF6">
    <property type="entry name" value="PROTEIN DIAPHANOUS"/>
    <property type="match status" value="1"/>
</dbReference>
<feature type="compositionally biased region" description="Low complexity" evidence="1">
    <location>
        <begin position="95"/>
        <end position="110"/>
    </location>
</feature>
<protein>
    <submittedName>
        <fullName evidence="2">Basic proline-rich protein</fullName>
    </submittedName>
</protein>
<name>A0A0F6YK24_9BACT</name>
<dbReference type="GO" id="GO:0030041">
    <property type="term" value="P:actin filament polymerization"/>
    <property type="evidence" value="ECO:0007669"/>
    <property type="project" value="TreeGrafter"/>
</dbReference>
<dbReference type="InterPro" id="IPR051412">
    <property type="entry name" value="Formin_Homology_Diaphanous_sf"/>
</dbReference>
<feature type="region of interest" description="Disordered" evidence="1">
    <location>
        <begin position="45"/>
        <end position="316"/>
    </location>
</feature>
<evidence type="ECO:0000313" key="2">
    <source>
        <dbReference type="EMBL" id="AKF07841.1"/>
    </source>
</evidence>
<dbReference type="Proteomes" id="UP000034883">
    <property type="component" value="Chromosome"/>
</dbReference>
<feature type="compositionally biased region" description="Pro residues" evidence="1">
    <location>
        <begin position="72"/>
        <end position="94"/>
    </location>
</feature>
<dbReference type="KEGG" id="samy:DB32_004990"/>
<feature type="compositionally biased region" description="Basic and acidic residues" evidence="1">
    <location>
        <begin position="307"/>
        <end position="316"/>
    </location>
</feature>